<accession>A0A6C0DSK5</accession>
<evidence type="ECO:0000313" key="1">
    <source>
        <dbReference type="EMBL" id="QHT19019.1"/>
    </source>
</evidence>
<reference evidence="1" key="1">
    <citation type="journal article" date="2020" name="Nature">
        <title>Giant virus diversity and host interactions through global metagenomics.</title>
        <authorList>
            <person name="Schulz F."/>
            <person name="Roux S."/>
            <person name="Paez-Espino D."/>
            <person name="Jungbluth S."/>
            <person name="Walsh D.A."/>
            <person name="Denef V.J."/>
            <person name="McMahon K.D."/>
            <person name="Konstantinidis K.T."/>
            <person name="Eloe-Fadrosh E.A."/>
            <person name="Kyrpides N.C."/>
            <person name="Woyke T."/>
        </authorList>
    </citation>
    <scope>NUCLEOTIDE SEQUENCE</scope>
    <source>
        <strain evidence="1">GVMAG-M-3300023174-49</strain>
    </source>
</reference>
<dbReference type="AlphaFoldDB" id="A0A6C0DSK5"/>
<dbReference type="InterPro" id="IPR036188">
    <property type="entry name" value="FAD/NAD-bd_sf"/>
</dbReference>
<dbReference type="EMBL" id="MN739661">
    <property type="protein sequence ID" value="QHT19019.1"/>
    <property type="molecule type" value="Genomic_DNA"/>
</dbReference>
<dbReference type="SUPFAM" id="SSF51905">
    <property type="entry name" value="FAD/NAD(P)-binding domain"/>
    <property type="match status" value="1"/>
</dbReference>
<proteinExistence type="predicted"/>
<protein>
    <recommendedName>
        <fullName evidence="2">Amine oxidase domain-containing protein</fullName>
    </recommendedName>
</protein>
<sequence>MTYDYIIVGGGISGLYSAFRLVYKAAKDKNDTIISPTFNSPTIIPRILLLEKNNARHIGGRMGYYPFHNVDVSIGCGIGRKAKDTLLISLLHDLGVSYKENQIFNQIADNIEYSADIPYIISVLKKRFLEMDGKKCSMTFKEFALPILGKDLYSVFLMTCGYTDFENEDVYETLYYYGMDDNTPGWTGLSISWKDLLASMLEKLDKKIEIKTEAEVVGIDSGSDFTVTLASGSKYSSKKIILATTVNTVRKLLPRFSIYRDIVGQPFLRIYGKFSKECVPLLREHFSMGTMVKGPIHRIIPINIDDGIFLIVYTDNKGALALKPYTDNTKKNRNHLCRLIERTCDLPDKGLFLLDIVSFYWDIGTHYYKPLSSEFIKVYPRFCSQMATKQLMTHILSADKYIYPLIEIKDGVECKYAREQFVYNAQHPMPGMLVVGEMVSRNQGWIEGALESVDAVL</sequence>
<organism evidence="1">
    <name type="scientific">viral metagenome</name>
    <dbReference type="NCBI Taxonomy" id="1070528"/>
    <lineage>
        <taxon>unclassified sequences</taxon>
        <taxon>metagenomes</taxon>
        <taxon>organismal metagenomes</taxon>
    </lineage>
</organism>
<name>A0A6C0DSK5_9ZZZZ</name>
<evidence type="ECO:0008006" key="2">
    <source>
        <dbReference type="Google" id="ProtNLM"/>
    </source>
</evidence>